<comment type="caution">
    <text evidence="2">The sequence shown here is derived from an EMBL/GenBank/DDBJ whole genome shotgun (WGS) entry which is preliminary data.</text>
</comment>
<dbReference type="InterPro" id="IPR011990">
    <property type="entry name" value="TPR-like_helical_dom_sf"/>
</dbReference>
<dbReference type="Pfam" id="PF08238">
    <property type="entry name" value="Sel1"/>
    <property type="match status" value="6"/>
</dbReference>
<protein>
    <recommendedName>
        <fullName evidence="4">Sel1 repeat family protein</fullName>
    </recommendedName>
</protein>
<dbReference type="SMART" id="SM00671">
    <property type="entry name" value="SEL1"/>
    <property type="match status" value="6"/>
</dbReference>
<dbReference type="Gene3D" id="1.25.40.10">
    <property type="entry name" value="Tetratricopeptide repeat domain"/>
    <property type="match status" value="1"/>
</dbReference>
<feature type="signal peptide" evidence="1">
    <location>
        <begin position="1"/>
        <end position="21"/>
    </location>
</feature>
<name>A0A8J3CR94_9PROT</name>
<dbReference type="Proteomes" id="UP000634004">
    <property type="component" value="Unassembled WGS sequence"/>
</dbReference>
<accession>A0A8J3CR94</accession>
<feature type="chain" id="PRO_5035211632" description="Sel1 repeat family protein" evidence="1">
    <location>
        <begin position="22"/>
        <end position="323"/>
    </location>
</feature>
<dbReference type="InterPro" id="IPR006597">
    <property type="entry name" value="Sel1-like"/>
</dbReference>
<dbReference type="SUPFAM" id="SSF81901">
    <property type="entry name" value="HCP-like"/>
    <property type="match status" value="1"/>
</dbReference>
<dbReference type="PANTHER" id="PTHR11102:SF160">
    <property type="entry name" value="ERAD-ASSOCIATED E3 UBIQUITIN-PROTEIN LIGASE COMPONENT HRD3"/>
    <property type="match status" value="1"/>
</dbReference>
<dbReference type="PANTHER" id="PTHR11102">
    <property type="entry name" value="SEL-1-LIKE PROTEIN"/>
    <property type="match status" value="1"/>
</dbReference>
<sequence>MRHFIIFCTAVLLAIPSLSSAQSYRSDDFDSITEYVNKILLQEAEAGDANAQFELGTLYEDDIYDLYDDVIDFKKDLKQAQTWFRRAADQGHIGAQLRMGRLALPDHEAAFYWLHKAALQNNTDAQVNVGEMYLSGLGVTQNDLEGAKWIEKGALKGHPIGLYVYGLLLAEGRGLEQDTDKALLAFNHAAKAGVPAAKTKLGRIFETQEGIDTNPELAYQWFRDGATNGDPYSLLQIGRLTAEGQGTPADVIIAHMWVSLAAEAGATGSNDYLIKLEKLMSADNKIEAGARLARCKSLDSYSPTHITWCDGALIDGWMDKYIK</sequence>
<reference evidence="2" key="2">
    <citation type="submission" date="2020-09" db="EMBL/GenBank/DDBJ databases">
        <authorList>
            <person name="Sun Q."/>
            <person name="Kim S."/>
        </authorList>
    </citation>
    <scope>NUCLEOTIDE SEQUENCE</scope>
    <source>
        <strain evidence="2">KCTC 32513</strain>
    </source>
</reference>
<dbReference type="AlphaFoldDB" id="A0A8J3CR94"/>
<organism evidence="2 3">
    <name type="scientific">Algimonas arctica</name>
    <dbReference type="NCBI Taxonomy" id="1479486"/>
    <lineage>
        <taxon>Bacteria</taxon>
        <taxon>Pseudomonadati</taxon>
        <taxon>Pseudomonadota</taxon>
        <taxon>Alphaproteobacteria</taxon>
        <taxon>Maricaulales</taxon>
        <taxon>Robiginitomaculaceae</taxon>
        <taxon>Algimonas</taxon>
    </lineage>
</organism>
<dbReference type="RefSeq" id="WP_189498751.1">
    <property type="nucleotide sequence ID" value="NZ_BMZH01000011.1"/>
</dbReference>
<gene>
    <name evidence="2" type="ORF">GCM10009069_23890</name>
</gene>
<proteinExistence type="predicted"/>
<reference evidence="2" key="1">
    <citation type="journal article" date="2014" name="Int. J. Syst. Evol. Microbiol.">
        <title>Complete genome sequence of Corynebacterium casei LMG S-19264T (=DSM 44701T), isolated from a smear-ripened cheese.</title>
        <authorList>
            <consortium name="US DOE Joint Genome Institute (JGI-PGF)"/>
            <person name="Walter F."/>
            <person name="Albersmeier A."/>
            <person name="Kalinowski J."/>
            <person name="Ruckert C."/>
        </authorList>
    </citation>
    <scope>NUCLEOTIDE SEQUENCE</scope>
    <source>
        <strain evidence="2">KCTC 32513</strain>
    </source>
</reference>
<evidence type="ECO:0008006" key="4">
    <source>
        <dbReference type="Google" id="ProtNLM"/>
    </source>
</evidence>
<evidence type="ECO:0000256" key="1">
    <source>
        <dbReference type="SAM" id="SignalP"/>
    </source>
</evidence>
<evidence type="ECO:0000313" key="2">
    <source>
        <dbReference type="EMBL" id="GHB00355.1"/>
    </source>
</evidence>
<evidence type="ECO:0000313" key="3">
    <source>
        <dbReference type="Proteomes" id="UP000634004"/>
    </source>
</evidence>
<dbReference type="InterPro" id="IPR050767">
    <property type="entry name" value="Sel1_AlgK"/>
</dbReference>
<keyword evidence="3" id="KW-1185">Reference proteome</keyword>
<keyword evidence="1" id="KW-0732">Signal</keyword>
<dbReference type="EMBL" id="BMZH01000011">
    <property type="protein sequence ID" value="GHB00355.1"/>
    <property type="molecule type" value="Genomic_DNA"/>
</dbReference>